<gene>
    <name evidence="2" type="ordered locus">SNE_A19340</name>
</gene>
<dbReference type="EMBL" id="FR872582">
    <property type="protein sequence ID" value="CCB89811.1"/>
    <property type="molecule type" value="Genomic_DNA"/>
</dbReference>
<sequence>MSDTGVTPVEAVGENSSQSNGYDAYDWFYNSEYTQGINKGTSDFMNQVNQGSQDEQYYEDQISEIWGGPAQSDVKSF</sequence>
<proteinExistence type="predicted"/>
<dbReference type="Proteomes" id="UP000000496">
    <property type="component" value="Chromosome gsn.131"/>
</dbReference>
<dbReference type="HOGENOM" id="CLU_2636107_0_0_0"/>
<organism evidence="2 3">
    <name type="scientific">Simkania negevensis (strain ATCC VR-1471 / DSM 27360 / Z)</name>
    <dbReference type="NCBI Taxonomy" id="331113"/>
    <lineage>
        <taxon>Bacteria</taxon>
        <taxon>Pseudomonadati</taxon>
        <taxon>Chlamydiota</taxon>
        <taxon>Chlamydiia</taxon>
        <taxon>Parachlamydiales</taxon>
        <taxon>Simkaniaceae</taxon>
        <taxon>Simkania</taxon>
    </lineage>
</organism>
<dbReference type="RefSeq" id="WP_013944277.1">
    <property type="nucleotide sequence ID" value="NC_015713.1"/>
</dbReference>
<dbReference type="KEGG" id="sng:SNE_A19340"/>
<dbReference type="AlphaFoldDB" id="F8L3F7"/>
<protein>
    <submittedName>
        <fullName evidence="2">Uncharacterized protein</fullName>
    </submittedName>
</protein>
<evidence type="ECO:0000256" key="1">
    <source>
        <dbReference type="SAM" id="MobiDB-lite"/>
    </source>
</evidence>
<keyword evidence="3" id="KW-1185">Reference proteome</keyword>
<evidence type="ECO:0000313" key="2">
    <source>
        <dbReference type="EMBL" id="CCB89811.1"/>
    </source>
</evidence>
<dbReference type="STRING" id="331113.SNE_A19340"/>
<reference key="1">
    <citation type="journal article" date="2011" name="Mol. Biol. Evol.">
        <title>Unity in variety -- the pan-genome of the Chlamydiae.</title>
        <authorList>
            <person name="Collingro A."/>
            <person name="Tischler P."/>
            <person name="Weinmaier T."/>
            <person name="Penz T."/>
            <person name="Heinz E."/>
            <person name="Brunham R.C."/>
            <person name="Read T.D."/>
            <person name="Bavoil P.M."/>
            <person name="Sachse K."/>
            <person name="Kahane S."/>
            <person name="Friedman M.G."/>
            <person name="Rattei T."/>
            <person name="Myers G.S.A."/>
            <person name="Horn M."/>
        </authorList>
    </citation>
    <scope>NUCLEOTIDE SEQUENCE</scope>
    <source>
        <strain>Z</strain>
    </source>
</reference>
<reference evidence="2 3" key="2">
    <citation type="journal article" date="2011" name="Mol. Biol. Evol.">
        <title>Unity in variety--the pan-genome of the Chlamydiae.</title>
        <authorList>
            <person name="Collingro A."/>
            <person name="Tischler P."/>
            <person name="Weinmaier T."/>
            <person name="Penz T."/>
            <person name="Heinz E."/>
            <person name="Brunham R.C."/>
            <person name="Read T.D."/>
            <person name="Bavoil P.M."/>
            <person name="Sachse K."/>
            <person name="Kahane S."/>
            <person name="Friedman M.G."/>
            <person name="Rattei T."/>
            <person name="Myers G.S."/>
            <person name="Horn M."/>
        </authorList>
    </citation>
    <scope>NUCLEOTIDE SEQUENCE [LARGE SCALE GENOMIC DNA]</scope>
    <source>
        <strain evidence="3">ATCC VR-1471 / Z</strain>
    </source>
</reference>
<accession>F8L3F7</accession>
<evidence type="ECO:0000313" key="3">
    <source>
        <dbReference type="Proteomes" id="UP000000496"/>
    </source>
</evidence>
<feature type="region of interest" description="Disordered" evidence="1">
    <location>
        <begin position="1"/>
        <end position="21"/>
    </location>
</feature>
<name>F8L3F7_SIMNZ</name>